<keyword evidence="6" id="KW-0050">Antiport</keyword>
<dbReference type="NCBIfam" id="TIGR00797">
    <property type="entry name" value="matE"/>
    <property type="match status" value="1"/>
</dbReference>
<dbReference type="EMBL" id="SLXA01000002">
    <property type="protein sequence ID" value="TCO85945.1"/>
    <property type="molecule type" value="Genomic_DNA"/>
</dbReference>
<accession>A0A4R2LK74</accession>
<name>A0A4R2LK74_9FIRM</name>
<comment type="function">
    <text evidence="1">Multidrug efflux pump.</text>
</comment>
<dbReference type="GO" id="GO:0006811">
    <property type="term" value="P:monoatomic ion transport"/>
    <property type="evidence" value="ECO:0007669"/>
    <property type="project" value="UniProtKB-KW"/>
</dbReference>
<dbReference type="Proteomes" id="UP000295711">
    <property type="component" value="Unassembled WGS sequence"/>
</dbReference>
<evidence type="ECO:0000256" key="2">
    <source>
        <dbReference type="ARBA" id="ARBA00004651"/>
    </source>
</evidence>
<evidence type="ECO:0000256" key="3">
    <source>
        <dbReference type="ARBA" id="ARBA00010199"/>
    </source>
</evidence>
<sequence>MTQDLTIGNITRKILLFALPLMFGNVLQQFYNLVDTLIVGRFLGADALAAVGASYTLMTFLTSILLGLCIGSSAYFAIQFGRDDADRLKTGIFLSFLLIGLTAVLLNIFVFAGVDWIIKVLQVPEKIWPSMREYLVYVFGGIFAVFLYNYFANLLRAIGNSLVPLLFLGVSVVLNVVLDTLFVVVFHWGIMGAAVATVISQYISGIGLFIYCFVKCRELRPTKAHMRWDGQILHSIFQLSFLTCLQQSVMNFGILMVQGLVNSFGETVMAAFAVAVKIDTIAYMPVQDFGNAFSTFVAQNYGAGKRERIWQGIKKSVQGVIAFCVVISSFVCVFARDLMKLFVDKNSGAVIDVGVSYLRIEAVFYLGIGILFLLYGYYRAIEKPGMSLVLTICSLGTRVLLAYTLSAVPSIGVTGIWASIPIGWLLADAVGIGYYILIRAYRMSDDPHGRASRDKV</sequence>
<dbReference type="CDD" id="cd13138">
    <property type="entry name" value="MATE_yoeA_like"/>
    <property type="match status" value="1"/>
</dbReference>
<feature type="transmembrane region" description="Helical" evidence="13">
    <location>
        <begin position="134"/>
        <end position="151"/>
    </location>
</feature>
<keyword evidence="10" id="KW-0406">Ion transport</keyword>
<dbReference type="GO" id="GO:0042910">
    <property type="term" value="F:xenobiotic transmembrane transporter activity"/>
    <property type="evidence" value="ECO:0007669"/>
    <property type="project" value="InterPro"/>
</dbReference>
<dbReference type="GO" id="GO:0005886">
    <property type="term" value="C:plasma membrane"/>
    <property type="evidence" value="ECO:0007669"/>
    <property type="project" value="UniProtKB-SubCell"/>
</dbReference>
<evidence type="ECO:0000256" key="7">
    <source>
        <dbReference type="ARBA" id="ARBA00022475"/>
    </source>
</evidence>
<evidence type="ECO:0000313" key="15">
    <source>
        <dbReference type="Proteomes" id="UP000295711"/>
    </source>
</evidence>
<evidence type="ECO:0000256" key="12">
    <source>
        <dbReference type="ARBA" id="ARBA00031636"/>
    </source>
</evidence>
<dbReference type="RefSeq" id="WP_132088974.1">
    <property type="nucleotide sequence ID" value="NZ_JANKAQ010000001.1"/>
</dbReference>
<evidence type="ECO:0000256" key="10">
    <source>
        <dbReference type="ARBA" id="ARBA00023065"/>
    </source>
</evidence>
<keyword evidence="8 13" id="KW-0812">Transmembrane</keyword>
<dbReference type="AlphaFoldDB" id="A0A4R2LK74"/>
<feature type="transmembrane region" description="Helical" evidence="13">
    <location>
        <begin position="194"/>
        <end position="214"/>
    </location>
</feature>
<evidence type="ECO:0000313" key="14">
    <source>
        <dbReference type="EMBL" id="TCO85945.1"/>
    </source>
</evidence>
<keyword evidence="15" id="KW-1185">Reference proteome</keyword>
<organism evidence="14 15">
    <name type="scientific">Frisingicoccus caecimuris</name>
    <dbReference type="NCBI Taxonomy" id="1796636"/>
    <lineage>
        <taxon>Bacteria</taxon>
        <taxon>Bacillati</taxon>
        <taxon>Bacillota</taxon>
        <taxon>Clostridia</taxon>
        <taxon>Lachnospirales</taxon>
        <taxon>Lachnospiraceae</taxon>
        <taxon>Frisingicoccus</taxon>
    </lineage>
</organism>
<evidence type="ECO:0000256" key="5">
    <source>
        <dbReference type="ARBA" id="ARBA00022448"/>
    </source>
</evidence>
<evidence type="ECO:0000256" key="1">
    <source>
        <dbReference type="ARBA" id="ARBA00003408"/>
    </source>
</evidence>
<keyword evidence="7" id="KW-1003">Cell membrane</keyword>
<dbReference type="PANTHER" id="PTHR43298">
    <property type="entry name" value="MULTIDRUG RESISTANCE PROTEIN NORM-RELATED"/>
    <property type="match status" value="1"/>
</dbReference>
<feature type="transmembrane region" description="Helical" evidence="13">
    <location>
        <begin position="416"/>
        <end position="437"/>
    </location>
</feature>
<keyword evidence="5" id="KW-0813">Transport</keyword>
<feature type="transmembrane region" description="Helical" evidence="13">
    <location>
        <begin position="356"/>
        <end position="378"/>
    </location>
</feature>
<reference evidence="14 15" key="1">
    <citation type="submission" date="2019-03" db="EMBL/GenBank/DDBJ databases">
        <title>Genomic Encyclopedia of Type Strains, Phase IV (KMG-IV): sequencing the most valuable type-strain genomes for metagenomic binning, comparative biology and taxonomic classification.</title>
        <authorList>
            <person name="Goeker M."/>
        </authorList>
    </citation>
    <scope>NUCLEOTIDE SEQUENCE [LARGE SCALE GENOMIC DNA]</scope>
    <source>
        <strain evidence="14 15">DSM 28559</strain>
    </source>
</reference>
<dbReference type="PANTHER" id="PTHR43298:SF2">
    <property type="entry name" value="FMN_FAD EXPORTER YEEO-RELATED"/>
    <property type="match status" value="1"/>
</dbReference>
<keyword evidence="9 13" id="KW-1133">Transmembrane helix</keyword>
<proteinExistence type="inferred from homology"/>
<evidence type="ECO:0000256" key="4">
    <source>
        <dbReference type="ARBA" id="ARBA00020268"/>
    </source>
</evidence>
<dbReference type="InterPro" id="IPR050222">
    <property type="entry name" value="MATE_MdtK"/>
</dbReference>
<dbReference type="OrthoDB" id="9776324at2"/>
<evidence type="ECO:0000256" key="13">
    <source>
        <dbReference type="SAM" id="Phobius"/>
    </source>
</evidence>
<comment type="subcellular location">
    <subcellularLocation>
        <location evidence="2">Cell membrane</location>
        <topology evidence="2">Multi-pass membrane protein</topology>
    </subcellularLocation>
</comment>
<keyword evidence="11 13" id="KW-0472">Membrane</keyword>
<feature type="transmembrane region" description="Helical" evidence="13">
    <location>
        <begin position="385"/>
        <end position="404"/>
    </location>
</feature>
<feature type="transmembrane region" description="Helical" evidence="13">
    <location>
        <begin position="90"/>
        <end position="114"/>
    </location>
</feature>
<protein>
    <recommendedName>
        <fullName evidence="4">Probable multidrug resistance protein NorM</fullName>
    </recommendedName>
    <alternativeName>
        <fullName evidence="12">Multidrug-efflux transporter</fullName>
    </alternativeName>
</protein>
<evidence type="ECO:0000256" key="11">
    <source>
        <dbReference type="ARBA" id="ARBA00023136"/>
    </source>
</evidence>
<evidence type="ECO:0000256" key="9">
    <source>
        <dbReference type="ARBA" id="ARBA00022989"/>
    </source>
</evidence>
<comment type="caution">
    <text evidence="14">The sequence shown here is derived from an EMBL/GenBank/DDBJ whole genome shotgun (WGS) entry which is preliminary data.</text>
</comment>
<evidence type="ECO:0000256" key="8">
    <source>
        <dbReference type="ARBA" id="ARBA00022692"/>
    </source>
</evidence>
<dbReference type="InterPro" id="IPR048279">
    <property type="entry name" value="MdtK-like"/>
</dbReference>
<comment type="similarity">
    <text evidence="3">Belongs to the multi antimicrobial extrusion (MATE) (TC 2.A.66.1) family.</text>
</comment>
<gene>
    <name evidence="14" type="ORF">EV212_102263</name>
</gene>
<feature type="transmembrane region" description="Helical" evidence="13">
    <location>
        <begin position="14"/>
        <end position="34"/>
    </location>
</feature>
<feature type="transmembrane region" description="Helical" evidence="13">
    <location>
        <begin position="163"/>
        <end position="188"/>
    </location>
</feature>
<dbReference type="Pfam" id="PF01554">
    <property type="entry name" value="MatE"/>
    <property type="match status" value="2"/>
</dbReference>
<feature type="transmembrane region" description="Helical" evidence="13">
    <location>
        <begin position="54"/>
        <end position="78"/>
    </location>
</feature>
<dbReference type="GO" id="GO:0015297">
    <property type="term" value="F:antiporter activity"/>
    <property type="evidence" value="ECO:0007669"/>
    <property type="project" value="UniProtKB-KW"/>
</dbReference>
<dbReference type="InterPro" id="IPR002528">
    <property type="entry name" value="MATE_fam"/>
</dbReference>
<dbReference type="PIRSF" id="PIRSF006603">
    <property type="entry name" value="DinF"/>
    <property type="match status" value="1"/>
</dbReference>
<feature type="transmembrane region" description="Helical" evidence="13">
    <location>
        <begin position="316"/>
        <end position="336"/>
    </location>
</feature>
<evidence type="ECO:0000256" key="6">
    <source>
        <dbReference type="ARBA" id="ARBA00022449"/>
    </source>
</evidence>